<evidence type="ECO:0000256" key="1">
    <source>
        <dbReference type="ARBA" id="ARBA00000109"/>
    </source>
</evidence>
<dbReference type="PROSITE" id="PS50142">
    <property type="entry name" value="RNASE_3_2"/>
    <property type="match status" value="1"/>
</dbReference>
<keyword evidence="12" id="KW-1185">Reference proteome</keyword>
<dbReference type="Proteomes" id="UP000092967">
    <property type="component" value="Chromosome"/>
</dbReference>
<dbReference type="SMART" id="SM00535">
    <property type="entry name" value="RIBOc"/>
    <property type="match status" value="1"/>
</dbReference>
<dbReference type="GO" id="GO:0004525">
    <property type="term" value="F:ribonuclease III activity"/>
    <property type="evidence" value="ECO:0007669"/>
    <property type="project" value="UniProtKB-UniRule"/>
</dbReference>
<dbReference type="GO" id="GO:0003725">
    <property type="term" value="F:double-stranded RNA binding"/>
    <property type="evidence" value="ECO:0007669"/>
    <property type="project" value="TreeGrafter"/>
</dbReference>
<gene>
    <name evidence="8" type="primary">rnc</name>
    <name evidence="11" type="ORF">AXE80_13165</name>
</gene>
<dbReference type="GO" id="GO:0006397">
    <property type="term" value="P:mRNA processing"/>
    <property type="evidence" value="ECO:0007669"/>
    <property type="project" value="UniProtKB-UniRule"/>
</dbReference>
<dbReference type="InterPro" id="IPR011907">
    <property type="entry name" value="RNase_III"/>
</dbReference>
<keyword evidence="3 8" id="KW-0507">mRNA processing</keyword>
<dbReference type="CDD" id="cd10845">
    <property type="entry name" value="DSRM_RNAse_III_family"/>
    <property type="match status" value="1"/>
</dbReference>
<evidence type="ECO:0000256" key="5">
    <source>
        <dbReference type="ARBA" id="ARBA00022759"/>
    </source>
</evidence>
<dbReference type="GO" id="GO:0005737">
    <property type="term" value="C:cytoplasm"/>
    <property type="evidence" value="ECO:0007669"/>
    <property type="project" value="UniProtKB-SubCell"/>
</dbReference>
<comment type="catalytic activity">
    <reaction evidence="1 8">
        <text>Endonucleolytic cleavage to 5'-phosphomonoester.</text>
        <dbReference type="EC" id="3.1.26.3"/>
    </reaction>
</comment>
<dbReference type="HAMAP" id="MF_00104">
    <property type="entry name" value="RNase_III"/>
    <property type="match status" value="1"/>
</dbReference>
<feature type="active site" evidence="8">
    <location>
        <position position="65"/>
    </location>
</feature>
<dbReference type="AlphaFoldDB" id="A0A1B1Y8X7"/>
<dbReference type="SUPFAM" id="SSF69065">
    <property type="entry name" value="RNase III domain-like"/>
    <property type="match status" value="1"/>
</dbReference>
<dbReference type="GO" id="GO:0006364">
    <property type="term" value="P:rRNA processing"/>
    <property type="evidence" value="ECO:0007669"/>
    <property type="project" value="UniProtKB-UniRule"/>
</dbReference>
<evidence type="ECO:0000259" key="9">
    <source>
        <dbReference type="PROSITE" id="PS50137"/>
    </source>
</evidence>
<dbReference type="GO" id="GO:0008033">
    <property type="term" value="P:tRNA processing"/>
    <property type="evidence" value="ECO:0007669"/>
    <property type="project" value="UniProtKB-KW"/>
</dbReference>
<dbReference type="PANTHER" id="PTHR11207:SF0">
    <property type="entry name" value="RIBONUCLEASE 3"/>
    <property type="match status" value="1"/>
</dbReference>
<keyword evidence="8" id="KW-0699">rRNA-binding</keyword>
<protein>
    <recommendedName>
        <fullName evidence="8">Ribonuclease 3</fullName>
        <ecNumber evidence="8">3.1.26.3</ecNumber>
    </recommendedName>
    <alternativeName>
        <fullName evidence="8">Ribonuclease III</fullName>
        <shortName evidence="8">RNase III</shortName>
    </alternativeName>
</protein>
<keyword evidence="8" id="KW-0460">Magnesium</keyword>
<evidence type="ECO:0000256" key="2">
    <source>
        <dbReference type="ARBA" id="ARBA00010183"/>
    </source>
</evidence>
<name>A0A1B1Y8X7_9FLAO</name>
<keyword evidence="7 8" id="KW-0694">RNA-binding</keyword>
<feature type="domain" description="RNase III" evidence="10">
    <location>
        <begin position="19"/>
        <end position="144"/>
    </location>
</feature>
<dbReference type="InterPro" id="IPR000999">
    <property type="entry name" value="RNase_III_dom"/>
</dbReference>
<dbReference type="RefSeq" id="WP_068828132.1">
    <property type="nucleotide sequence ID" value="NZ_CP014224.1"/>
</dbReference>
<keyword evidence="8" id="KW-0963">Cytoplasm</keyword>
<comment type="similarity">
    <text evidence="2">Belongs to the ribonuclease III family.</text>
</comment>
<feature type="binding site" evidence="8">
    <location>
        <position position="133"/>
    </location>
    <ligand>
        <name>Mg(2+)</name>
        <dbReference type="ChEBI" id="CHEBI:18420"/>
    </ligand>
</feature>
<accession>A0A1B1Y8X7</accession>
<dbReference type="PROSITE" id="PS00517">
    <property type="entry name" value="RNASE_3_1"/>
    <property type="match status" value="1"/>
</dbReference>
<dbReference type="NCBIfam" id="TIGR02191">
    <property type="entry name" value="RNaseIII"/>
    <property type="match status" value="1"/>
</dbReference>
<evidence type="ECO:0000256" key="3">
    <source>
        <dbReference type="ARBA" id="ARBA00022664"/>
    </source>
</evidence>
<evidence type="ECO:0000313" key="12">
    <source>
        <dbReference type="Proteomes" id="UP000092967"/>
    </source>
</evidence>
<keyword evidence="4 8" id="KW-0540">Nuclease</keyword>
<dbReference type="PANTHER" id="PTHR11207">
    <property type="entry name" value="RIBONUCLEASE III"/>
    <property type="match status" value="1"/>
</dbReference>
<evidence type="ECO:0000256" key="7">
    <source>
        <dbReference type="ARBA" id="ARBA00022884"/>
    </source>
</evidence>
<organism evidence="11 12">
    <name type="scientific">Wenyingzhuangia fucanilytica</name>
    <dbReference type="NCBI Taxonomy" id="1790137"/>
    <lineage>
        <taxon>Bacteria</taxon>
        <taxon>Pseudomonadati</taxon>
        <taxon>Bacteroidota</taxon>
        <taxon>Flavobacteriia</taxon>
        <taxon>Flavobacteriales</taxon>
        <taxon>Flavobacteriaceae</taxon>
        <taxon>Wenyingzhuangia</taxon>
    </lineage>
</organism>
<keyword evidence="5 8" id="KW-0255">Endonuclease</keyword>
<sequence length="246" mass="28371">MKFFKNIKKSRSSSNEIFYAQIKKMIGFAPKNLSIYEQAFTHTSLQLKDKKGHPLNFERLEYLGDAMLGSIVASYLYDEVPDANEGYLTQMRSKIVSRDHLNELGRDLDLLRYLKTKTSKSKIGANIHGNLFEALVGAIYLDRGFNYCLKFINKKVIAIYVDIEKLEGKITSYKGLLIEWSQKCKRNIKFEVYEDTGNQNVKHFSVKLFVDKKAVSKGRATSKKRAEEMAAKRAYYVFQSEIETLL</sequence>
<dbReference type="InterPro" id="IPR036389">
    <property type="entry name" value="RNase_III_sf"/>
</dbReference>
<dbReference type="SUPFAM" id="SSF54768">
    <property type="entry name" value="dsRNA-binding domain-like"/>
    <property type="match status" value="1"/>
</dbReference>
<comment type="cofactor">
    <cofactor evidence="8">
        <name>Mg(2+)</name>
        <dbReference type="ChEBI" id="CHEBI:18420"/>
    </cofactor>
</comment>
<dbReference type="GO" id="GO:0019843">
    <property type="term" value="F:rRNA binding"/>
    <property type="evidence" value="ECO:0007669"/>
    <property type="project" value="UniProtKB-KW"/>
</dbReference>
<keyword evidence="8" id="KW-0698">rRNA processing</keyword>
<comment type="function">
    <text evidence="8">Digests double-stranded RNA. Involved in the processing of primary rRNA transcript to yield the immediate precursors to the large and small rRNAs (23S and 16S). Processes some mRNAs, and tRNAs when they are encoded in the rRNA operon. Processes pre-crRNA and tracrRNA of type II CRISPR loci if present in the organism.</text>
</comment>
<feature type="active site" evidence="8">
    <location>
        <position position="133"/>
    </location>
</feature>
<comment type="subunit">
    <text evidence="8">Homodimer.</text>
</comment>
<dbReference type="EC" id="3.1.26.3" evidence="8"/>
<dbReference type="Pfam" id="PF00035">
    <property type="entry name" value="dsrm"/>
    <property type="match status" value="1"/>
</dbReference>
<keyword evidence="8" id="KW-0819">tRNA processing</keyword>
<feature type="binding site" evidence="8">
    <location>
        <position position="130"/>
    </location>
    <ligand>
        <name>Mg(2+)</name>
        <dbReference type="ChEBI" id="CHEBI:18420"/>
    </ligand>
</feature>
<evidence type="ECO:0000256" key="6">
    <source>
        <dbReference type="ARBA" id="ARBA00022801"/>
    </source>
</evidence>
<proteinExistence type="inferred from homology"/>
<dbReference type="GO" id="GO:0010468">
    <property type="term" value="P:regulation of gene expression"/>
    <property type="evidence" value="ECO:0007669"/>
    <property type="project" value="TreeGrafter"/>
</dbReference>
<evidence type="ECO:0000256" key="8">
    <source>
        <dbReference type="HAMAP-Rule" id="MF_00104"/>
    </source>
</evidence>
<dbReference type="CDD" id="cd00593">
    <property type="entry name" value="RIBOc"/>
    <property type="match status" value="1"/>
</dbReference>
<dbReference type="STRING" id="1790137.AXE80_13165"/>
<dbReference type="Gene3D" id="1.10.1520.10">
    <property type="entry name" value="Ribonuclease III domain"/>
    <property type="match status" value="1"/>
</dbReference>
<keyword evidence="6 8" id="KW-0378">Hydrolase</keyword>
<keyword evidence="8" id="KW-0479">Metal-binding</keyword>
<evidence type="ECO:0000259" key="10">
    <source>
        <dbReference type="PROSITE" id="PS50142"/>
    </source>
</evidence>
<feature type="domain" description="DRBM" evidence="9">
    <location>
        <begin position="172"/>
        <end position="240"/>
    </location>
</feature>
<evidence type="ECO:0000256" key="4">
    <source>
        <dbReference type="ARBA" id="ARBA00022722"/>
    </source>
</evidence>
<comment type="subcellular location">
    <subcellularLocation>
        <location evidence="8">Cytoplasm</location>
    </subcellularLocation>
</comment>
<dbReference type="SMART" id="SM00358">
    <property type="entry name" value="DSRM"/>
    <property type="match status" value="1"/>
</dbReference>
<dbReference type="Gene3D" id="3.30.160.20">
    <property type="match status" value="1"/>
</dbReference>
<dbReference type="GO" id="GO:0046872">
    <property type="term" value="F:metal ion binding"/>
    <property type="evidence" value="ECO:0007669"/>
    <property type="project" value="UniProtKB-KW"/>
</dbReference>
<dbReference type="PROSITE" id="PS50137">
    <property type="entry name" value="DS_RBD"/>
    <property type="match status" value="1"/>
</dbReference>
<dbReference type="InterPro" id="IPR014720">
    <property type="entry name" value="dsRBD_dom"/>
</dbReference>
<dbReference type="EMBL" id="CP014224">
    <property type="protein sequence ID" value="ANW97178.1"/>
    <property type="molecule type" value="Genomic_DNA"/>
</dbReference>
<reference evidence="11 12" key="1">
    <citation type="submission" date="2016-02" db="EMBL/GenBank/DDBJ databases">
        <authorList>
            <person name="Wen L."/>
            <person name="He K."/>
            <person name="Yang H."/>
        </authorList>
    </citation>
    <scope>NUCLEOTIDE SEQUENCE [LARGE SCALE GENOMIC DNA]</scope>
    <source>
        <strain evidence="11 12">CZ1127</strain>
    </source>
</reference>
<feature type="binding site" evidence="8">
    <location>
        <position position="61"/>
    </location>
    <ligand>
        <name>Mg(2+)</name>
        <dbReference type="ChEBI" id="CHEBI:18420"/>
    </ligand>
</feature>
<evidence type="ECO:0000313" key="11">
    <source>
        <dbReference type="EMBL" id="ANW97178.1"/>
    </source>
</evidence>
<dbReference type="KEGG" id="wfu:AXE80_13165"/>
<dbReference type="OrthoDB" id="9805026at2"/>
<dbReference type="Pfam" id="PF14622">
    <property type="entry name" value="Ribonucleas_3_3"/>
    <property type="match status" value="1"/>
</dbReference>